<accession>A0ABD6DAI1</accession>
<comment type="caution">
    <text evidence="2">The sequence shown here is derived from an EMBL/GenBank/DDBJ whole genome shotgun (WGS) entry which is preliminary data.</text>
</comment>
<dbReference type="RefSeq" id="WP_256396002.1">
    <property type="nucleotide sequence ID" value="NZ_JANHDJ010000003.1"/>
</dbReference>
<organism evidence="2 3">
    <name type="scientific">Halohasta litorea</name>
    <dbReference type="NCBI Taxonomy" id="869891"/>
    <lineage>
        <taxon>Archaea</taxon>
        <taxon>Methanobacteriati</taxon>
        <taxon>Methanobacteriota</taxon>
        <taxon>Stenosarchaea group</taxon>
        <taxon>Halobacteria</taxon>
        <taxon>Halobacteriales</taxon>
        <taxon>Haloferacaceae</taxon>
        <taxon>Halohasta</taxon>
    </lineage>
</organism>
<evidence type="ECO:0000256" key="1">
    <source>
        <dbReference type="SAM" id="MobiDB-lite"/>
    </source>
</evidence>
<evidence type="ECO:0000313" key="3">
    <source>
        <dbReference type="Proteomes" id="UP001597052"/>
    </source>
</evidence>
<dbReference type="AlphaFoldDB" id="A0ABD6DAI1"/>
<feature type="compositionally biased region" description="Acidic residues" evidence="1">
    <location>
        <begin position="189"/>
        <end position="199"/>
    </location>
</feature>
<dbReference type="Proteomes" id="UP001597052">
    <property type="component" value="Unassembled WGS sequence"/>
</dbReference>
<reference evidence="2 3" key="1">
    <citation type="journal article" date="2019" name="Int. J. Syst. Evol. Microbiol.">
        <title>The Global Catalogue of Microorganisms (GCM) 10K type strain sequencing project: providing services to taxonomists for standard genome sequencing and annotation.</title>
        <authorList>
            <consortium name="The Broad Institute Genomics Platform"/>
            <consortium name="The Broad Institute Genome Sequencing Center for Infectious Disease"/>
            <person name="Wu L."/>
            <person name="Ma J."/>
        </authorList>
    </citation>
    <scope>NUCLEOTIDE SEQUENCE [LARGE SCALE GENOMIC DNA]</scope>
    <source>
        <strain evidence="2 3">CGMCC 1.10593</strain>
    </source>
</reference>
<feature type="compositionally biased region" description="Polar residues" evidence="1">
    <location>
        <begin position="17"/>
        <end position="31"/>
    </location>
</feature>
<proteinExistence type="predicted"/>
<dbReference type="EMBL" id="JBHUDM010000003">
    <property type="protein sequence ID" value="MFD1642603.1"/>
    <property type="molecule type" value="Genomic_DNA"/>
</dbReference>
<feature type="region of interest" description="Disordered" evidence="1">
    <location>
        <begin position="15"/>
        <end position="37"/>
    </location>
</feature>
<feature type="region of interest" description="Disordered" evidence="1">
    <location>
        <begin position="180"/>
        <end position="199"/>
    </location>
</feature>
<protein>
    <submittedName>
        <fullName evidence="2">Conditioned medium-induced protein 4</fullName>
    </submittedName>
</protein>
<name>A0ABD6DAI1_9EURY</name>
<gene>
    <name evidence="2" type="ORF">ACFSBW_12040</name>
</gene>
<evidence type="ECO:0000313" key="2">
    <source>
        <dbReference type="EMBL" id="MFD1642603.1"/>
    </source>
</evidence>
<sequence>MDDKTAELRDIFIDATGSDSVTESQSESPGSLTDTDTDVTDRLLELIGRMRERYGFETEFDDETLSRIVQWYYTDCTDREIAAELEANPEAVFAARLDLHLVDEADREAPFDLDDLRRLVVDDVSLAERAERLDLTEETARHYSRIVKADLRSTRANDRFRDEFAELLTDSDLTGQLARDAREDGLQEATEDIETDVSF</sequence>
<keyword evidence="3" id="KW-1185">Reference proteome</keyword>